<feature type="transmembrane region" description="Helical" evidence="1">
    <location>
        <begin position="392"/>
        <end position="409"/>
    </location>
</feature>
<protein>
    <recommendedName>
        <fullName evidence="4">4-amino-4-deoxy-L-arabinose transferase-like glycosyltransferase</fullName>
    </recommendedName>
</protein>
<name>A0A2T5GR13_9SPHN</name>
<feature type="transmembrane region" description="Helical" evidence="1">
    <location>
        <begin position="416"/>
        <end position="440"/>
    </location>
</feature>
<feature type="transmembrane region" description="Helical" evidence="1">
    <location>
        <begin position="225"/>
        <end position="246"/>
    </location>
</feature>
<comment type="caution">
    <text evidence="2">The sequence shown here is derived from an EMBL/GenBank/DDBJ whole genome shotgun (WGS) entry which is preliminary data.</text>
</comment>
<dbReference type="EMBL" id="QAOG01000001">
    <property type="protein sequence ID" value="PTQ61764.1"/>
    <property type="molecule type" value="Genomic_DNA"/>
</dbReference>
<dbReference type="Proteomes" id="UP000244189">
    <property type="component" value="Unassembled WGS sequence"/>
</dbReference>
<keyword evidence="1" id="KW-1133">Transmembrane helix</keyword>
<accession>A0A2T5GR13</accession>
<evidence type="ECO:0000313" key="3">
    <source>
        <dbReference type="Proteomes" id="UP000244189"/>
    </source>
</evidence>
<feature type="transmembrane region" description="Helical" evidence="1">
    <location>
        <begin position="336"/>
        <end position="362"/>
    </location>
</feature>
<evidence type="ECO:0000256" key="1">
    <source>
        <dbReference type="SAM" id="Phobius"/>
    </source>
</evidence>
<keyword evidence="3" id="KW-1185">Reference proteome</keyword>
<dbReference type="RefSeq" id="WP_107956267.1">
    <property type="nucleotide sequence ID" value="NZ_QAOG01000001.1"/>
</dbReference>
<keyword evidence="1" id="KW-0812">Transmembrane</keyword>
<feature type="transmembrane region" description="Helical" evidence="1">
    <location>
        <begin position="107"/>
        <end position="127"/>
    </location>
</feature>
<feature type="transmembrane region" description="Helical" evidence="1">
    <location>
        <begin position="291"/>
        <end position="316"/>
    </location>
</feature>
<feature type="transmembrane region" description="Helical" evidence="1">
    <location>
        <begin position="139"/>
        <end position="158"/>
    </location>
</feature>
<keyword evidence="1" id="KW-0472">Membrane</keyword>
<feature type="transmembrane region" description="Helical" evidence="1">
    <location>
        <begin position="12"/>
        <end position="32"/>
    </location>
</feature>
<gene>
    <name evidence="2" type="ORF">C8J26_0030</name>
</gene>
<feature type="transmembrane region" description="Helical" evidence="1">
    <location>
        <begin position="369"/>
        <end position="386"/>
    </location>
</feature>
<evidence type="ECO:0000313" key="2">
    <source>
        <dbReference type="EMBL" id="PTQ61764.1"/>
    </source>
</evidence>
<feature type="transmembrane region" description="Helical" evidence="1">
    <location>
        <begin position="258"/>
        <end position="279"/>
    </location>
</feature>
<evidence type="ECO:0008006" key="4">
    <source>
        <dbReference type="Google" id="ProtNLM"/>
    </source>
</evidence>
<feature type="transmembrane region" description="Helical" evidence="1">
    <location>
        <begin position="185"/>
        <end position="218"/>
    </location>
</feature>
<sequence>MERTSPDPPRIIQGDLVVAIALAVVLGLIWAARNWAGLAALRLPDTDDVMRLQQVRDWLGGQAWSDLVQHRLGMGTPMHWTRVADLGPAAMLTLASPLLGIHDAERLMVVTWPIMLFAAALALVGRIARALEPEASRTAMVIAAIAYPATTIFAPGRIDHHGLQLVLLLAATRVGIAMPTLRNGAILGGLAAVSLMVGLETTPFFIVLGGATILAWVLQPSIAGARMVGVGVGALTGLAVGIPLFASAQWRYPACDGFTAQAATGLAILALVPLALGVAAPRLTTIRARSIATAMLSLAAFVIVRAQSPACLSPYGQVPMPLRRLWLDHVGEAQSAFSAAPVVVVGYLGVMLAGLAASIWVARRYPGRIAGLLLALQVTALLITLVQPRGAYSGAMLGAPALAVMIGAARRRGTGWVVAAWTVSAGMLYPLVGAACASAFGHAEAPSSVADDAACATPAMMASLARLSPGVVMAPIDTGAWGIAATPHRFVAGPYHRNIEGNLAMYRFFLGDRGQAQRIARRWGVRYVLYCDGTMGGVRPRPASLAQALTEGRAPGWLRPLDARRQPILFEVAR</sequence>
<dbReference type="AlphaFoldDB" id="A0A2T5GR13"/>
<reference evidence="2 3" key="1">
    <citation type="submission" date="2018-04" db="EMBL/GenBank/DDBJ databases">
        <title>Genomic Encyclopedia of Type Strains, Phase III (KMG-III): the genomes of soil and plant-associated and newly described type strains.</title>
        <authorList>
            <person name="Whitman W."/>
        </authorList>
    </citation>
    <scope>NUCLEOTIDE SEQUENCE [LARGE SCALE GENOMIC DNA]</scope>
    <source>
        <strain evidence="2 3">MA101b</strain>
    </source>
</reference>
<organism evidence="2 3">
    <name type="scientific">Sphingomonas aurantiaca</name>
    <dbReference type="NCBI Taxonomy" id="185949"/>
    <lineage>
        <taxon>Bacteria</taxon>
        <taxon>Pseudomonadati</taxon>
        <taxon>Pseudomonadota</taxon>
        <taxon>Alphaproteobacteria</taxon>
        <taxon>Sphingomonadales</taxon>
        <taxon>Sphingomonadaceae</taxon>
        <taxon>Sphingomonas</taxon>
    </lineage>
</organism>
<proteinExistence type="predicted"/>